<evidence type="ECO:0000313" key="3">
    <source>
        <dbReference type="Proteomes" id="UP001152795"/>
    </source>
</evidence>
<comment type="caution">
    <text evidence="2">The sequence shown here is derived from an EMBL/GenBank/DDBJ whole genome shotgun (WGS) entry which is preliminary data.</text>
</comment>
<feature type="compositionally biased region" description="Low complexity" evidence="1">
    <location>
        <begin position="70"/>
        <end position="84"/>
    </location>
</feature>
<keyword evidence="3" id="KW-1185">Reference proteome</keyword>
<name>A0A6S7GT00_PARCT</name>
<proteinExistence type="predicted"/>
<reference evidence="2" key="1">
    <citation type="submission" date="2020-04" db="EMBL/GenBank/DDBJ databases">
        <authorList>
            <person name="Alioto T."/>
            <person name="Alioto T."/>
            <person name="Gomez Garrido J."/>
        </authorList>
    </citation>
    <scope>NUCLEOTIDE SEQUENCE</scope>
    <source>
        <strain evidence="2">A484AB</strain>
    </source>
</reference>
<feature type="region of interest" description="Disordered" evidence="1">
    <location>
        <begin position="60"/>
        <end position="91"/>
    </location>
</feature>
<organism evidence="2 3">
    <name type="scientific">Paramuricea clavata</name>
    <name type="common">Red gorgonian</name>
    <name type="synonym">Violescent sea-whip</name>
    <dbReference type="NCBI Taxonomy" id="317549"/>
    <lineage>
        <taxon>Eukaryota</taxon>
        <taxon>Metazoa</taxon>
        <taxon>Cnidaria</taxon>
        <taxon>Anthozoa</taxon>
        <taxon>Octocorallia</taxon>
        <taxon>Malacalcyonacea</taxon>
        <taxon>Plexauridae</taxon>
        <taxon>Paramuricea</taxon>
    </lineage>
</organism>
<dbReference type="EMBL" id="CACRXK020002206">
    <property type="protein sequence ID" value="CAB3993189.1"/>
    <property type="molecule type" value="Genomic_DNA"/>
</dbReference>
<dbReference type="AlphaFoldDB" id="A0A6S7GT00"/>
<protein>
    <submittedName>
        <fullName evidence="2">Uncharacterized protein</fullName>
    </submittedName>
</protein>
<evidence type="ECO:0000256" key="1">
    <source>
        <dbReference type="SAM" id="MobiDB-lite"/>
    </source>
</evidence>
<sequence length="225" mass="25346">MKCWTTTPSFSVKDEKAYLQQCWRECVEQNTIVPIYIIHVDQLDDRVKKVHTSFLSTTGHDLSQDREASENSSTCSSFHSTTSSQLQGKEELSQPAEIIVETTENVIDMQLAPEEAFELTDSQGTKTTSDTSTSFLGQVPITRTTDETKWGKNHVPQSSLCKALAIVSGPSEEVSELHRRLKATTHCRTAIYDEKKYMQKLAHFQKIVLAESSATKQALQKWEKS</sequence>
<gene>
    <name evidence="2" type="ORF">PACLA_8A063035</name>
</gene>
<accession>A0A6S7GT00</accession>
<evidence type="ECO:0000313" key="2">
    <source>
        <dbReference type="EMBL" id="CAB3993189.1"/>
    </source>
</evidence>
<dbReference type="Proteomes" id="UP001152795">
    <property type="component" value="Unassembled WGS sequence"/>
</dbReference>